<evidence type="ECO:0000313" key="10">
    <source>
        <dbReference type="EMBL" id="MFC3103419.1"/>
    </source>
</evidence>
<comment type="pathway">
    <text evidence="3">One-carbon metabolism; methylamine degradation.</text>
</comment>
<evidence type="ECO:0000256" key="2">
    <source>
        <dbReference type="ARBA" id="ARBA00004141"/>
    </source>
</evidence>
<keyword evidence="6 8" id="KW-1133">Transmembrane helix</keyword>
<feature type="transmembrane region" description="Helical" evidence="8">
    <location>
        <begin position="46"/>
        <end position="68"/>
    </location>
</feature>
<name>A0ABV7EL38_9GAMM</name>
<comment type="subcellular location">
    <subcellularLocation>
        <location evidence="2">Membrane</location>
        <topology evidence="2">Multi-pass membrane protein</topology>
    </subcellularLocation>
</comment>
<gene>
    <name evidence="10" type="ORF">ACFOSU_05875</name>
</gene>
<keyword evidence="7 8" id="KW-0472">Membrane</keyword>
<keyword evidence="11" id="KW-1185">Reference proteome</keyword>
<dbReference type="RefSeq" id="WP_380687438.1">
    <property type="nucleotide sequence ID" value="NZ_JBHRSS010000003.1"/>
</dbReference>
<comment type="function">
    <text evidence="1">May be specifically involved in the processing, transport, and/or maturation of the MADH beta-subunit.</text>
</comment>
<keyword evidence="5 8" id="KW-0812">Transmembrane</keyword>
<feature type="transmembrane region" description="Helical" evidence="8">
    <location>
        <begin position="74"/>
        <end position="94"/>
    </location>
</feature>
<evidence type="ECO:0000256" key="8">
    <source>
        <dbReference type="SAM" id="Phobius"/>
    </source>
</evidence>
<evidence type="ECO:0000256" key="6">
    <source>
        <dbReference type="ARBA" id="ARBA00022989"/>
    </source>
</evidence>
<dbReference type="Proteomes" id="UP001595462">
    <property type="component" value="Unassembled WGS sequence"/>
</dbReference>
<evidence type="ECO:0000256" key="3">
    <source>
        <dbReference type="ARBA" id="ARBA00004856"/>
    </source>
</evidence>
<dbReference type="EMBL" id="JBHRSS010000003">
    <property type="protein sequence ID" value="MFC3103419.1"/>
    <property type="molecule type" value="Genomic_DNA"/>
</dbReference>
<comment type="caution">
    <text evidence="10">The sequence shown here is derived from an EMBL/GenBank/DDBJ whole genome shotgun (WGS) entry which is preliminary data.</text>
</comment>
<proteinExistence type="predicted"/>
<evidence type="ECO:0000256" key="5">
    <source>
        <dbReference type="ARBA" id="ARBA00022692"/>
    </source>
</evidence>
<accession>A0ABV7EL38</accession>
<feature type="domain" description="Methylamine utilisation protein MauE" evidence="9">
    <location>
        <begin position="6"/>
        <end position="134"/>
    </location>
</feature>
<protein>
    <recommendedName>
        <fullName evidence="4">Methylamine utilization protein MauE</fullName>
    </recommendedName>
</protein>
<feature type="transmembrane region" description="Helical" evidence="8">
    <location>
        <begin position="140"/>
        <end position="163"/>
    </location>
</feature>
<evidence type="ECO:0000256" key="4">
    <source>
        <dbReference type="ARBA" id="ARBA00019078"/>
    </source>
</evidence>
<evidence type="ECO:0000313" key="11">
    <source>
        <dbReference type="Proteomes" id="UP001595462"/>
    </source>
</evidence>
<organism evidence="10 11">
    <name type="scientific">Salinisphaera aquimarina</name>
    <dbReference type="NCBI Taxonomy" id="2094031"/>
    <lineage>
        <taxon>Bacteria</taxon>
        <taxon>Pseudomonadati</taxon>
        <taxon>Pseudomonadota</taxon>
        <taxon>Gammaproteobacteria</taxon>
        <taxon>Salinisphaerales</taxon>
        <taxon>Salinisphaeraceae</taxon>
        <taxon>Salinisphaera</taxon>
    </lineage>
</organism>
<evidence type="ECO:0000256" key="7">
    <source>
        <dbReference type="ARBA" id="ARBA00023136"/>
    </source>
</evidence>
<reference evidence="11" key="1">
    <citation type="journal article" date="2019" name="Int. J. Syst. Evol. Microbiol.">
        <title>The Global Catalogue of Microorganisms (GCM) 10K type strain sequencing project: providing services to taxonomists for standard genome sequencing and annotation.</title>
        <authorList>
            <consortium name="The Broad Institute Genomics Platform"/>
            <consortium name="The Broad Institute Genome Sequencing Center for Infectious Disease"/>
            <person name="Wu L."/>
            <person name="Ma J."/>
        </authorList>
    </citation>
    <scope>NUCLEOTIDE SEQUENCE [LARGE SCALE GENOMIC DNA]</scope>
    <source>
        <strain evidence="11">KCTC 52640</strain>
    </source>
</reference>
<feature type="transmembrane region" description="Helical" evidence="8">
    <location>
        <begin position="6"/>
        <end position="25"/>
    </location>
</feature>
<evidence type="ECO:0000256" key="1">
    <source>
        <dbReference type="ARBA" id="ARBA00003475"/>
    </source>
</evidence>
<evidence type="ECO:0000259" key="9">
    <source>
        <dbReference type="Pfam" id="PF07291"/>
    </source>
</evidence>
<sequence>MVIHPILTLSASLIVAVILFAAASHKLRAPLRFARQLEDYDLLPPAAIATAARAVPLVEVLIAIALLIPAGRAWGGASAVLLLAVYTAAIAINLRRGRRDIDCGCSGPGLERPITGALVLRNTVLIALALLAALPMSAAALHGFGLFLIAAVVAAGLILYTAIEGLASNQPRLKSLSGR</sequence>
<feature type="transmembrane region" description="Helical" evidence="8">
    <location>
        <begin position="114"/>
        <end position="134"/>
    </location>
</feature>
<dbReference type="InterPro" id="IPR009908">
    <property type="entry name" value="Methylamine_util_MauE"/>
</dbReference>
<dbReference type="Pfam" id="PF07291">
    <property type="entry name" value="MauE"/>
    <property type="match status" value="1"/>
</dbReference>